<feature type="binding site" evidence="7">
    <location>
        <begin position="276"/>
        <end position="277"/>
    </location>
    <ligand>
        <name>L-histidine</name>
        <dbReference type="ChEBI" id="CHEBI:57595"/>
    </ligand>
</feature>
<reference evidence="11" key="1">
    <citation type="submission" date="2017-09" db="EMBL/GenBank/DDBJ databases">
        <title>Depth-based differentiation of microbial function through sediment-hosted aquifers and enrichment of novel symbionts in the deep terrestrial subsurface.</title>
        <authorList>
            <person name="Probst A.J."/>
            <person name="Ladd B."/>
            <person name="Jarett J.K."/>
            <person name="Geller-Mcgrath D.E."/>
            <person name="Sieber C.M.K."/>
            <person name="Emerson J.B."/>
            <person name="Anantharaman K."/>
            <person name="Thomas B.C."/>
            <person name="Malmstrom R."/>
            <person name="Stieglmeier M."/>
            <person name="Klingl A."/>
            <person name="Woyke T."/>
            <person name="Ryan C.M."/>
            <person name="Banfield J.F."/>
        </authorList>
    </citation>
    <scope>NUCLEOTIDE SEQUENCE [LARGE SCALE GENOMIC DNA]</scope>
</reference>
<evidence type="ECO:0000259" key="9">
    <source>
        <dbReference type="Pfam" id="PF13393"/>
    </source>
</evidence>
<evidence type="ECO:0000256" key="1">
    <source>
        <dbReference type="ARBA" id="ARBA00008226"/>
    </source>
</evidence>
<evidence type="ECO:0000256" key="3">
    <source>
        <dbReference type="ARBA" id="ARBA00022741"/>
    </source>
</evidence>
<dbReference type="SUPFAM" id="SSF52954">
    <property type="entry name" value="Class II aaRS ABD-related"/>
    <property type="match status" value="1"/>
</dbReference>
<dbReference type="SUPFAM" id="SSF55681">
    <property type="entry name" value="Class II aaRS and biotin synthetases"/>
    <property type="match status" value="1"/>
</dbReference>
<dbReference type="GO" id="GO:0004821">
    <property type="term" value="F:histidine-tRNA ligase activity"/>
    <property type="evidence" value="ECO:0007669"/>
    <property type="project" value="UniProtKB-EC"/>
</dbReference>
<comment type="similarity">
    <text evidence="1">Belongs to the class-II aminoacyl-tRNA synthetase family.</text>
</comment>
<accession>A0A2H0V5B2</accession>
<gene>
    <name evidence="10" type="ORF">COT97_02105</name>
</gene>
<protein>
    <recommendedName>
        <fullName evidence="2">histidine--tRNA ligase</fullName>
        <ecNumber evidence="2">6.1.1.21</ecNumber>
    </recommendedName>
    <alternativeName>
        <fullName evidence="5">Histidyl-tRNA synthetase</fullName>
    </alternativeName>
</protein>
<dbReference type="PIRSF" id="PIRSF001549">
    <property type="entry name" value="His-tRNA_synth"/>
    <property type="match status" value="1"/>
</dbReference>
<feature type="domain" description="Class II Histidinyl-tRNA synthetase (HisRS)-like catalytic core" evidence="9">
    <location>
        <begin position="25"/>
        <end position="326"/>
    </location>
</feature>
<name>A0A2H0V5B2_9BACT</name>
<keyword evidence="4" id="KW-0030">Aminoacyl-tRNA synthetase</keyword>
<comment type="caution">
    <text evidence="10">The sequence shown here is derived from an EMBL/GenBank/DDBJ whole genome shotgun (WGS) entry which is preliminary data.</text>
</comment>
<dbReference type="EC" id="6.1.1.21" evidence="2"/>
<dbReference type="GO" id="GO:0006427">
    <property type="term" value="P:histidyl-tRNA aminoacylation"/>
    <property type="evidence" value="ECO:0007669"/>
    <property type="project" value="TreeGrafter"/>
</dbReference>
<keyword evidence="4" id="KW-0436">Ligase</keyword>
<sequence length="438" mass="50026">MPRRKKVDEPTEQIKKIKTPPLIKGMKDVLPSDNKYWRTLLDSLTRVAIDFNFQWVDTPLMEKYDLYAHTIGKNSDFVKKDLISFTDKNEKMVLRADYIPAVTRSFISHSLYNNTIPIKLWFGGSILTQGNFYESKHRQMYQMGYHVYGVESPAADVELVVMLYQTFVALGLNPYVRVNSLGGLTGRIEYAKALTGYIKSKRSAICTECRGQATRDPFKFLACANQKCTKQIEDAPQIVDYLSESEHSHLFKFLEAMDEVKVEYEMDNSMVHEFGYYNGTIYSIYNRTEDGDDVLLATGGRINYLSEMLGGPEMPACTISLLVEKVISEIKSKKVEIPRMKSPHVYLAQLSEQAKRRAMEFVEELRKEDFRVVANFSKDGLKSQLDTATKMGAKVILILGQKETIDGTILMRDVESGIQEVVNIKKVIGEVKKIIYKK</sequence>
<evidence type="ECO:0000259" key="8">
    <source>
        <dbReference type="Pfam" id="PF03129"/>
    </source>
</evidence>
<dbReference type="Pfam" id="PF13393">
    <property type="entry name" value="tRNA-synt_His"/>
    <property type="match status" value="1"/>
</dbReference>
<evidence type="ECO:0000256" key="7">
    <source>
        <dbReference type="PIRSR" id="PIRSR001549-1"/>
    </source>
</evidence>
<dbReference type="InterPro" id="IPR036621">
    <property type="entry name" value="Anticodon-bd_dom_sf"/>
</dbReference>
<evidence type="ECO:0000313" key="10">
    <source>
        <dbReference type="EMBL" id="PIR94263.1"/>
    </source>
</evidence>
<dbReference type="Pfam" id="PF03129">
    <property type="entry name" value="HGTP_anticodon"/>
    <property type="match status" value="1"/>
</dbReference>
<dbReference type="GO" id="GO:0005737">
    <property type="term" value="C:cytoplasm"/>
    <property type="evidence" value="ECO:0007669"/>
    <property type="project" value="InterPro"/>
</dbReference>
<keyword evidence="3" id="KW-0547">Nucleotide-binding</keyword>
<dbReference type="InterPro" id="IPR004516">
    <property type="entry name" value="HisRS/HisZ"/>
</dbReference>
<dbReference type="PANTHER" id="PTHR43707:SF1">
    <property type="entry name" value="HISTIDINE--TRNA LIGASE, MITOCHONDRIAL-RELATED"/>
    <property type="match status" value="1"/>
</dbReference>
<dbReference type="Proteomes" id="UP000229901">
    <property type="component" value="Unassembled WGS sequence"/>
</dbReference>
<evidence type="ECO:0000313" key="11">
    <source>
        <dbReference type="Proteomes" id="UP000229901"/>
    </source>
</evidence>
<evidence type="ECO:0000256" key="2">
    <source>
        <dbReference type="ARBA" id="ARBA00012815"/>
    </source>
</evidence>
<dbReference type="GO" id="GO:0000166">
    <property type="term" value="F:nucleotide binding"/>
    <property type="evidence" value="ECO:0007669"/>
    <property type="project" value="UniProtKB-KW"/>
</dbReference>
<comment type="catalytic activity">
    <reaction evidence="6">
        <text>tRNA(His) + L-histidine + ATP = L-histidyl-tRNA(His) + AMP + diphosphate + H(+)</text>
        <dbReference type="Rhea" id="RHEA:17313"/>
        <dbReference type="Rhea" id="RHEA-COMP:9665"/>
        <dbReference type="Rhea" id="RHEA-COMP:9689"/>
        <dbReference type="ChEBI" id="CHEBI:15378"/>
        <dbReference type="ChEBI" id="CHEBI:30616"/>
        <dbReference type="ChEBI" id="CHEBI:33019"/>
        <dbReference type="ChEBI" id="CHEBI:57595"/>
        <dbReference type="ChEBI" id="CHEBI:78442"/>
        <dbReference type="ChEBI" id="CHEBI:78527"/>
        <dbReference type="ChEBI" id="CHEBI:456215"/>
        <dbReference type="EC" id="6.1.1.21"/>
    </reaction>
</comment>
<dbReference type="InterPro" id="IPR041715">
    <property type="entry name" value="HisRS-like_core"/>
</dbReference>
<dbReference type="InterPro" id="IPR045864">
    <property type="entry name" value="aa-tRNA-synth_II/BPL/LPL"/>
</dbReference>
<organism evidence="10 11">
    <name type="scientific">Candidatus Falkowbacteria bacterium CG10_big_fil_rev_8_21_14_0_10_39_11</name>
    <dbReference type="NCBI Taxonomy" id="1974565"/>
    <lineage>
        <taxon>Bacteria</taxon>
        <taxon>Candidatus Falkowiibacteriota</taxon>
    </lineage>
</organism>
<dbReference type="PANTHER" id="PTHR43707">
    <property type="entry name" value="HISTIDYL-TRNA SYNTHETASE"/>
    <property type="match status" value="1"/>
</dbReference>
<evidence type="ECO:0000256" key="6">
    <source>
        <dbReference type="ARBA" id="ARBA00047639"/>
    </source>
</evidence>
<proteinExistence type="inferred from homology"/>
<feature type="binding site" evidence="7">
    <location>
        <position position="142"/>
    </location>
    <ligand>
        <name>L-histidine</name>
        <dbReference type="ChEBI" id="CHEBI:57595"/>
    </ligand>
</feature>
<dbReference type="EMBL" id="PFAP01000011">
    <property type="protein sequence ID" value="PIR94263.1"/>
    <property type="molecule type" value="Genomic_DNA"/>
</dbReference>
<evidence type="ECO:0000256" key="5">
    <source>
        <dbReference type="ARBA" id="ARBA00030619"/>
    </source>
</evidence>
<dbReference type="AlphaFoldDB" id="A0A2H0V5B2"/>
<dbReference type="Gene3D" id="3.40.50.800">
    <property type="entry name" value="Anticodon-binding domain"/>
    <property type="match status" value="1"/>
</dbReference>
<dbReference type="Gene3D" id="3.30.930.10">
    <property type="entry name" value="Bira Bifunctional Protein, Domain 2"/>
    <property type="match status" value="1"/>
</dbReference>
<feature type="domain" description="Anticodon-binding" evidence="8">
    <location>
        <begin position="345"/>
        <end position="433"/>
    </location>
</feature>
<dbReference type="InterPro" id="IPR004154">
    <property type="entry name" value="Anticodon-bd"/>
</dbReference>
<evidence type="ECO:0000256" key="4">
    <source>
        <dbReference type="ARBA" id="ARBA00023146"/>
    </source>
</evidence>